<dbReference type="PANTHER" id="PTHR13112:SF0">
    <property type="entry name" value="FI21285P1"/>
    <property type="match status" value="1"/>
</dbReference>
<dbReference type="PANTHER" id="PTHR13112">
    <property type="entry name" value="UPF3 REGULATOR OF NONSENSE TRANSCRIPTS-LIKE PROTEIN"/>
    <property type="match status" value="1"/>
</dbReference>
<evidence type="ECO:0000256" key="5">
    <source>
        <dbReference type="SAM" id="MobiDB-lite"/>
    </source>
</evidence>
<evidence type="ECO:0000313" key="8">
    <source>
        <dbReference type="Proteomes" id="UP001165289"/>
    </source>
</evidence>
<feature type="domain" description="UPF3" evidence="6">
    <location>
        <begin position="58"/>
        <end position="210"/>
    </location>
</feature>
<evidence type="ECO:0000259" key="6">
    <source>
        <dbReference type="Pfam" id="PF03467"/>
    </source>
</evidence>
<keyword evidence="8" id="KW-1185">Reference proteome</keyword>
<dbReference type="InterPro" id="IPR039722">
    <property type="entry name" value="Upf3"/>
</dbReference>
<evidence type="ECO:0000313" key="7">
    <source>
        <dbReference type="EMBL" id="KAI6652115.1"/>
    </source>
</evidence>
<feature type="region of interest" description="Disordered" evidence="5">
    <location>
        <begin position="248"/>
        <end position="280"/>
    </location>
</feature>
<feature type="compositionally biased region" description="Polar residues" evidence="5">
    <location>
        <begin position="256"/>
        <end position="269"/>
    </location>
</feature>
<dbReference type="CDD" id="cd12455">
    <property type="entry name" value="RRM_like_Smg4_UPF3"/>
    <property type="match status" value="1"/>
</dbReference>
<dbReference type="GO" id="GO:0003729">
    <property type="term" value="F:mRNA binding"/>
    <property type="evidence" value="ECO:0007669"/>
    <property type="project" value="TreeGrafter"/>
</dbReference>
<dbReference type="InterPro" id="IPR005120">
    <property type="entry name" value="UPF3_dom"/>
</dbReference>
<dbReference type="GO" id="GO:0045727">
    <property type="term" value="P:positive regulation of translation"/>
    <property type="evidence" value="ECO:0007669"/>
    <property type="project" value="TreeGrafter"/>
</dbReference>
<dbReference type="InterPro" id="IPR012677">
    <property type="entry name" value="Nucleotide-bd_a/b_plait_sf"/>
</dbReference>
<evidence type="ECO:0000256" key="4">
    <source>
        <dbReference type="ARBA" id="ARBA00023242"/>
    </source>
</evidence>
<dbReference type="GO" id="GO:0005737">
    <property type="term" value="C:cytoplasm"/>
    <property type="evidence" value="ECO:0007669"/>
    <property type="project" value="TreeGrafter"/>
</dbReference>
<evidence type="ECO:0000256" key="3">
    <source>
        <dbReference type="ARBA" id="ARBA00023161"/>
    </source>
</evidence>
<comment type="similarity">
    <text evidence="2">Belongs to the RENT3 family.</text>
</comment>
<evidence type="ECO:0000256" key="1">
    <source>
        <dbReference type="ARBA" id="ARBA00004123"/>
    </source>
</evidence>
<name>A0AAV7JUP3_9METZ</name>
<feature type="compositionally biased region" description="Polar residues" evidence="5">
    <location>
        <begin position="19"/>
        <end position="38"/>
    </location>
</feature>
<accession>A0AAV7JUP3</accession>
<proteinExistence type="inferred from homology"/>
<dbReference type="Proteomes" id="UP001165289">
    <property type="component" value="Unassembled WGS sequence"/>
</dbReference>
<feature type="compositionally biased region" description="Basic and acidic residues" evidence="5">
    <location>
        <begin position="390"/>
        <end position="404"/>
    </location>
</feature>
<dbReference type="Gene3D" id="3.30.70.330">
    <property type="match status" value="1"/>
</dbReference>
<feature type="compositionally biased region" description="Low complexity" evidence="5">
    <location>
        <begin position="310"/>
        <end position="332"/>
    </location>
</feature>
<keyword evidence="3" id="KW-0866">Nonsense-mediated mRNA decay</keyword>
<dbReference type="GO" id="GO:0000184">
    <property type="term" value="P:nuclear-transcribed mRNA catabolic process, nonsense-mediated decay"/>
    <property type="evidence" value="ECO:0007669"/>
    <property type="project" value="UniProtKB-KW"/>
</dbReference>
<organism evidence="7 8">
    <name type="scientific">Oopsacas minuta</name>
    <dbReference type="NCBI Taxonomy" id="111878"/>
    <lineage>
        <taxon>Eukaryota</taxon>
        <taxon>Metazoa</taxon>
        <taxon>Porifera</taxon>
        <taxon>Hexactinellida</taxon>
        <taxon>Hexasterophora</taxon>
        <taxon>Lyssacinosida</taxon>
        <taxon>Leucopsacidae</taxon>
        <taxon>Oopsacas</taxon>
    </lineage>
</organism>
<dbReference type="EMBL" id="JAKMXF010000300">
    <property type="protein sequence ID" value="KAI6652115.1"/>
    <property type="molecule type" value="Genomic_DNA"/>
</dbReference>
<dbReference type="SUPFAM" id="SSF54928">
    <property type="entry name" value="RNA-binding domain, RBD"/>
    <property type="match status" value="1"/>
</dbReference>
<keyword evidence="4" id="KW-0539">Nucleus</keyword>
<dbReference type="InterPro" id="IPR035979">
    <property type="entry name" value="RBD_domain_sf"/>
</dbReference>
<feature type="region of interest" description="Disordered" evidence="5">
    <location>
        <begin position="310"/>
        <end position="414"/>
    </location>
</feature>
<evidence type="ECO:0000256" key="2">
    <source>
        <dbReference type="ARBA" id="ARBA00005991"/>
    </source>
</evidence>
<feature type="region of interest" description="Disordered" evidence="5">
    <location>
        <begin position="1"/>
        <end position="40"/>
    </location>
</feature>
<dbReference type="GO" id="GO:0005730">
    <property type="term" value="C:nucleolus"/>
    <property type="evidence" value="ECO:0007669"/>
    <property type="project" value="TreeGrafter"/>
</dbReference>
<dbReference type="AlphaFoldDB" id="A0AAV7JUP3"/>
<protein>
    <submittedName>
        <fullName evidence="7">Regulator of nonsense transcripts 3A</fullName>
    </submittedName>
</protein>
<comment type="subcellular location">
    <subcellularLocation>
        <location evidence="1">Nucleus</location>
    </subcellularLocation>
</comment>
<gene>
    <name evidence="7" type="ORF">LOD99_4660</name>
</gene>
<feature type="compositionally biased region" description="Basic and acidic residues" evidence="5">
    <location>
        <begin position="359"/>
        <end position="379"/>
    </location>
</feature>
<comment type="caution">
    <text evidence="7">The sequence shown here is derived from an EMBL/GenBank/DDBJ whole genome shotgun (WGS) entry which is preliminary data.</text>
</comment>
<sequence>MTAVSNGLDTRGGPVQEPVYTNSSPAKKLASTTLPSTDSTEDRMMSLLGRKKAIKELQNTKLIIRRLPQNITITELTQFLDPIPDHSYLYLARGDSEFSREDSLFARAYINLTSQEDAFSFCKKLDGFPLKSAGRLYRPVFEYAPFHRVPKRASVKTDSKEGTIETDPDYLAFIQSLHESKSPVEDKVEPEKRTDTSQTTPLIQHLIQKHKYSNNRGGARSSSYSEPKVIKKRNTTVVKETDYTAIKERKTFRGPSAQSRSKVISDTPQKPNPKAGSVIIVTDKSTSIKKGSGQLTDDKTVIVHDNYSKGVSSEYSSRSYKSSPSYYQSDRGGYSRRGGGNKKRGRGSKYSSDYNGHQYYKDWEYDDRGGYDRKGRYDNWYEGDSGSARGRSDRGRSFDYDSQHYHTPRGGRQY</sequence>
<reference evidence="7 8" key="1">
    <citation type="journal article" date="2023" name="BMC Biol.">
        <title>The compact genome of the sponge Oopsacas minuta (Hexactinellida) is lacking key metazoan core genes.</title>
        <authorList>
            <person name="Santini S."/>
            <person name="Schenkelaars Q."/>
            <person name="Jourda C."/>
            <person name="Duchesne M."/>
            <person name="Belahbib H."/>
            <person name="Rocher C."/>
            <person name="Selva M."/>
            <person name="Riesgo A."/>
            <person name="Vervoort M."/>
            <person name="Leys S.P."/>
            <person name="Kodjabachian L."/>
            <person name="Le Bivic A."/>
            <person name="Borchiellini C."/>
            <person name="Claverie J.M."/>
            <person name="Renard E."/>
        </authorList>
    </citation>
    <scope>NUCLEOTIDE SEQUENCE [LARGE SCALE GENOMIC DNA]</scope>
    <source>
        <strain evidence="7">SPO-2</strain>
    </source>
</reference>
<dbReference type="Pfam" id="PF03467">
    <property type="entry name" value="Smg4_UPF3"/>
    <property type="match status" value="1"/>
</dbReference>